<organism evidence="1 2">
    <name type="scientific">Aneurinibacillus aneurinilyticus ATCC 12856</name>
    <dbReference type="NCBI Taxonomy" id="649747"/>
    <lineage>
        <taxon>Bacteria</taxon>
        <taxon>Bacillati</taxon>
        <taxon>Bacillota</taxon>
        <taxon>Bacilli</taxon>
        <taxon>Bacillales</taxon>
        <taxon>Paenibacillaceae</taxon>
        <taxon>Aneurinibacillus group</taxon>
        <taxon>Aneurinibacillus</taxon>
    </lineage>
</organism>
<gene>
    <name evidence="1" type="ORF">HMPREF0083_05315</name>
</gene>
<dbReference type="Proteomes" id="UP000016511">
    <property type="component" value="Unassembled WGS sequence"/>
</dbReference>
<evidence type="ECO:0000313" key="2">
    <source>
        <dbReference type="Proteomes" id="UP000016511"/>
    </source>
</evidence>
<evidence type="ECO:0000313" key="1">
    <source>
        <dbReference type="EMBL" id="ERI06473.1"/>
    </source>
</evidence>
<proteinExistence type="predicted"/>
<keyword evidence="2" id="KW-1185">Reference proteome</keyword>
<dbReference type="STRING" id="649747.HMPREF0083_05315"/>
<reference evidence="1 2" key="1">
    <citation type="submission" date="2013-08" db="EMBL/GenBank/DDBJ databases">
        <authorList>
            <person name="Weinstock G."/>
            <person name="Sodergren E."/>
            <person name="Wylie T."/>
            <person name="Fulton L."/>
            <person name="Fulton R."/>
            <person name="Fronick C."/>
            <person name="O'Laughlin M."/>
            <person name="Godfrey J."/>
            <person name="Miner T."/>
            <person name="Herter B."/>
            <person name="Appelbaum E."/>
            <person name="Cordes M."/>
            <person name="Lek S."/>
            <person name="Wollam A."/>
            <person name="Pepin K.H."/>
            <person name="Palsikar V.B."/>
            <person name="Mitreva M."/>
            <person name="Wilson R.K."/>
        </authorList>
    </citation>
    <scope>NUCLEOTIDE SEQUENCE [LARGE SCALE GENOMIC DNA]</scope>
    <source>
        <strain evidence="1 2">ATCC 12856</strain>
    </source>
</reference>
<accession>U1WW46</accession>
<dbReference type="HOGENOM" id="CLU_153733_1_0_9"/>
<dbReference type="AlphaFoldDB" id="U1WW46"/>
<sequence length="104" mass="12087">MRGRGEMMLPDKIKIVGVDYTVEKAEELNNDPGDMGECIYQKALIRIKSNMSMDKQHQTFIHEMLHACIEEAGFEEQDEDFVNRVSIILHQVLKDNDFAWLKSE</sequence>
<dbReference type="eggNOG" id="ENOG5033667">
    <property type="taxonomic scope" value="Bacteria"/>
</dbReference>
<comment type="caution">
    <text evidence="1">The sequence shown here is derived from an EMBL/GenBank/DDBJ whole genome shotgun (WGS) entry which is preliminary data.</text>
</comment>
<protein>
    <recommendedName>
        <fullName evidence="3">IrrE N-terminal-like domain-containing protein</fullName>
    </recommendedName>
</protein>
<dbReference type="EMBL" id="AWSJ01000322">
    <property type="protein sequence ID" value="ERI06473.1"/>
    <property type="molecule type" value="Genomic_DNA"/>
</dbReference>
<dbReference type="PATRIC" id="fig|649747.3.peg.4784"/>
<evidence type="ECO:0008006" key="3">
    <source>
        <dbReference type="Google" id="ProtNLM"/>
    </source>
</evidence>
<name>U1WW46_ANEAE</name>